<dbReference type="SUPFAM" id="SSF53187">
    <property type="entry name" value="Zn-dependent exopeptidases"/>
    <property type="match status" value="1"/>
</dbReference>
<dbReference type="PATRIC" id="fig|1768241.3.peg.2248"/>
<dbReference type="GO" id="GO:0070006">
    <property type="term" value="F:metalloaminopeptidase activity"/>
    <property type="evidence" value="ECO:0007669"/>
    <property type="project" value="InterPro"/>
</dbReference>
<proteinExistence type="inferred from homology"/>
<dbReference type="Pfam" id="PF00883">
    <property type="entry name" value="Peptidase_M17"/>
    <property type="match status" value="1"/>
</dbReference>
<dbReference type="Gene3D" id="3.40.220.10">
    <property type="entry name" value="Leucine Aminopeptidase, subunit E, domain 1"/>
    <property type="match status" value="1"/>
</dbReference>
<dbReference type="InterPro" id="IPR011356">
    <property type="entry name" value="Leucine_aapep/pepB"/>
</dbReference>
<dbReference type="InterPro" id="IPR000819">
    <property type="entry name" value="Peptidase_M17_C"/>
</dbReference>
<organism evidence="7 8">
    <name type="scientific">Tritonibacter horizontis</name>
    <dbReference type="NCBI Taxonomy" id="1768241"/>
    <lineage>
        <taxon>Bacteria</taxon>
        <taxon>Pseudomonadati</taxon>
        <taxon>Pseudomonadota</taxon>
        <taxon>Alphaproteobacteria</taxon>
        <taxon>Rhodobacterales</taxon>
        <taxon>Paracoccaceae</taxon>
        <taxon>Tritonibacter</taxon>
    </lineage>
</organism>
<keyword evidence="3" id="KW-0645">Protease</keyword>
<dbReference type="GO" id="GO:0006508">
    <property type="term" value="P:proteolysis"/>
    <property type="evidence" value="ECO:0007669"/>
    <property type="project" value="UniProtKB-KW"/>
</dbReference>
<keyword evidence="4 7" id="KW-0378">Hydrolase</keyword>
<dbReference type="GO" id="GO:0005737">
    <property type="term" value="C:cytoplasm"/>
    <property type="evidence" value="ECO:0007669"/>
    <property type="project" value="InterPro"/>
</dbReference>
<dbReference type="EMBL" id="LPUY01000063">
    <property type="protein sequence ID" value="KUP93013.1"/>
    <property type="molecule type" value="Genomic_DNA"/>
</dbReference>
<accession>A0A132BXA1</accession>
<dbReference type="PROSITE" id="PS00631">
    <property type="entry name" value="CYTOSOL_AP"/>
    <property type="match status" value="1"/>
</dbReference>
<sequence>MEWLSWACGGGCDRYSDGKRSIDHAPFTEDLSMQPHFAVSTDATLPLHIVEEATLRDQLAALSPAVATWATGMGFTGAWGQVLVLPGADGGLAGALLGAGSAAARRRNRFLLAAGAAKLPEASFALAADLPADLSTEVECFGWLMAQYAFDRYATAKGAKAQLVAPEGIDVARVEAMAAGECLTRTLINTPAEDMGPADLQAAVEALAAQHGAEVSTILGDDLLAQNFPLIHTVGRASDRAPRLIDMRWGHEGPRLTLVGKGVCFDTGGLNLKPGASMALMKKDMGGSANVLGLAHMLMATGQNLQLRVLIPAVENAVSGPAFRPGDILPSRKGLTVEINNTDAEGRLVLADALTLAAEETPDLLISMATLTGAARVAVGADLAPFFTDHEADALTLADSALRAGDPVWRLPFHDPYEAMIEPGIADLDNAPAGGFAGAITAALFLRRFAGAARYMHFDIFGWSQSAQPGRSKGGLGQGTRALFAALPELLATSGAAK</sequence>
<feature type="domain" description="Cytosol aminopeptidase" evidence="6">
    <location>
        <begin position="341"/>
        <end position="348"/>
    </location>
</feature>
<keyword evidence="5" id="KW-0464">Manganese</keyword>
<dbReference type="PANTHER" id="PTHR11963">
    <property type="entry name" value="LEUCINE AMINOPEPTIDASE-RELATED"/>
    <property type="match status" value="1"/>
</dbReference>
<dbReference type="PANTHER" id="PTHR11963:SF20">
    <property type="entry name" value="PEPTIDASE B"/>
    <property type="match status" value="1"/>
</dbReference>
<evidence type="ECO:0000259" key="6">
    <source>
        <dbReference type="PROSITE" id="PS00631"/>
    </source>
</evidence>
<dbReference type="Pfam" id="PF21337">
    <property type="entry name" value="Peptidase_M17_N_1"/>
    <property type="match status" value="1"/>
</dbReference>
<name>A0A132BXA1_9RHOB</name>
<comment type="similarity">
    <text evidence="1">Belongs to the peptidase M17 family.</text>
</comment>
<keyword evidence="8" id="KW-1185">Reference proteome</keyword>
<dbReference type="EC" id="3.4.11.23" evidence="7"/>
<gene>
    <name evidence="7" type="primary">pepB</name>
    <name evidence="7" type="ORF">TRIHO_21360</name>
</gene>
<evidence type="ECO:0000256" key="3">
    <source>
        <dbReference type="ARBA" id="ARBA00022670"/>
    </source>
</evidence>
<protein>
    <submittedName>
        <fullName evidence="7">Peptidase B</fullName>
        <ecNumber evidence="7">3.4.11.23</ecNumber>
    </submittedName>
</protein>
<dbReference type="PRINTS" id="PR00481">
    <property type="entry name" value="LAMNOPPTDASE"/>
</dbReference>
<dbReference type="Proteomes" id="UP000068382">
    <property type="component" value="Unassembled WGS sequence"/>
</dbReference>
<keyword evidence="2 7" id="KW-0031">Aminopeptidase</keyword>
<evidence type="ECO:0000313" key="7">
    <source>
        <dbReference type="EMBL" id="KUP93013.1"/>
    </source>
</evidence>
<dbReference type="CDD" id="cd00433">
    <property type="entry name" value="Peptidase_M17"/>
    <property type="match status" value="1"/>
</dbReference>
<comment type="caution">
    <text evidence="7">The sequence shown here is derived from an EMBL/GenBank/DDBJ whole genome shotgun (WGS) entry which is preliminary data.</text>
</comment>
<evidence type="ECO:0000313" key="8">
    <source>
        <dbReference type="Proteomes" id="UP000068382"/>
    </source>
</evidence>
<evidence type="ECO:0000256" key="2">
    <source>
        <dbReference type="ARBA" id="ARBA00022438"/>
    </source>
</evidence>
<reference evidence="7 8" key="1">
    <citation type="submission" date="2015-12" db="EMBL/GenBank/DDBJ databases">
        <title>Genome sequence of the marine Rhodobacteraceae strain O3.65, Candidatus Tritonibacter horizontis.</title>
        <authorList>
            <person name="Poehlein A."/>
            <person name="Giebel H.A."/>
            <person name="Voget S."/>
            <person name="Brinkhoff T."/>
        </authorList>
    </citation>
    <scope>NUCLEOTIDE SEQUENCE [LARGE SCALE GENOMIC DNA]</scope>
    <source>
        <strain evidence="7 8">O3.65</strain>
    </source>
</reference>
<dbReference type="InterPro" id="IPR043472">
    <property type="entry name" value="Macro_dom-like"/>
</dbReference>
<dbReference type="GO" id="GO:0030145">
    <property type="term" value="F:manganese ion binding"/>
    <property type="evidence" value="ECO:0007669"/>
    <property type="project" value="InterPro"/>
</dbReference>
<evidence type="ECO:0000256" key="1">
    <source>
        <dbReference type="ARBA" id="ARBA00009528"/>
    </source>
</evidence>
<dbReference type="AlphaFoldDB" id="A0A132BXA1"/>
<dbReference type="InterPro" id="IPR048816">
    <property type="entry name" value="Peptidase_M17_N_1"/>
</dbReference>
<evidence type="ECO:0000256" key="4">
    <source>
        <dbReference type="ARBA" id="ARBA00022801"/>
    </source>
</evidence>
<dbReference type="Gene3D" id="3.40.630.10">
    <property type="entry name" value="Zn peptidases"/>
    <property type="match status" value="1"/>
</dbReference>
<evidence type="ECO:0000256" key="5">
    <source>
        <dbReference type="ARBA" id="ARBA00023211"/>
    </source>
</evidence>